<name>A0AAV2RQ04_MEGNR</name>
<dbReference type="Pfam" id="PF10551">
    <property type="entry name" value="MULE"/>
    <property type="match status" value="1"/>
</dbReference>
<evidence type="ECO:0000313" key="3">
    <source>
        <dbReference type="Proteomes" id="UP001497623"/>
    </source>
</evidence>
<proteinExistence type="predicted"/>
<reference evidence="2 3" key="1">
    <citation type="submission" date="2024-05" db="EMBL/GenBank/DDBJ databases">
        <authorList>
            <person name="Wallberg A."/>
        </authorList>
    </citation>
    <scope>NUCLEOTIDE SEQUENCE [LARGE SCALE GENOMIC DNA]</scope>
</reference>
<dbReference type="EMBL" id="CAXKWB010029811">
    <property type="protein sequence ID" value="CAL4136497.1"/>
    <property type="molecule type" value="Genomic_DNA"/>
</dbReference>
<sequence>DNQDGIGIQGPELCILSIASDPVNNHRLNVCDVKTYIAYDYENIVGNDVGGMIFTFDSRSGEAKKRIWRFKYKTGSEVVRYKIEYEEATGTKWSVIRNDGSKNLDMKQYILSWQFCCQYNGNKQKASEERIRSYKRASENHRCQAKMEFRIKRDLICHSNDPLMPEYPCEFILDGTHNHEINPNSSCMTTMLPPLQPTSKILDKSFLNNDQPAIARHIIRGDLTHTEQNFERFQDTQHLPYLRQIYYLRDKWKCRAYGMNWASALAYIKRDFPSADRIRICEELRVVAIVTELMERVHKLNPLSKEIVFISTSKTGTYHTSVTFIFTPSPIGAMPLGIIISDGQDEESYTKGFDLIKDLVEGYGFYGNKNPSVIMTNYDNAERKALKNVWPSSILVLCIFHFLQ</sequence>
<keyword evidence="3" id="KW-1185">Reference proteome</keyword>
<gene>
    <name evidence="2" type="ORF">MNOR_LOCUS27812</name>
</gene>
<comment type="caution">
    <text evidence="2">The sequence shown here is derived from an EMBL/GenBank/DDBJ whole genome shotgun (WGS) entry which is preliminary data.</text>
</comment>
<dbReference type="InterPro" id="IPR018289">
    <property type="entry name" value="MULE_transposase_dom"/>
</dbReference>
<dbReference type="AlphaFoldDB" id="A0AAV2RQ04"/>
<dbReference type="PANTHER" id="PTHR35385">
    <property type="entry name" value="PROTEIN B, PUTATIVE-RELATED-RELATED"/>
    <property type="match status" value="1"/>
</dbReference>
<evidence type="ECO:0000313" key="2">
    <source>
        <dbReference type="EMBL" id="CAL4136497.1"/>
    </source>
</evidence>
<organism evidence="2 3">
    <name type="scientific">Meganyctiphanes norvegica</name>
    <name type="common">Northern krill</name>
    <name type="synonym">Thysanopoda norvegica</name>
    <dbReference type="NCBI Taxonomy" id="48144"/>
    <lineage>
        <taxon>Eukaryota</taxon>
        <taxon>Metazoa</taxon>
        <taxon>Ecdysozoa</taxon>
        <taxon>Arthropoda</taxon>
        <taxon>Crustacea</taxon>
        <taxon>Multicrustacea</taxon>
        <taxon>Malacostraca</taxon>
        <taxon>Eumalacostraca</taxon>
        <taxon>Eucarida</taxon>
        <taxon>Euphausiacea</taxon>
        <taxon>Euphausiidae</taxon>
        <taxon>Meganyctiphanes</taxon>
    </lineage>
</organism>
<dbReference type="Proteomes" id="UP001497623">
    <property type="component" value="Unassembled WGS sequence"/>
</dbReference>
<feature type="non-terminal residue" evidence="2">
    <location>
        <position position="404"/>
    </location>
</feature>
<feature type="non-terminal residue" evidence="2">
    <location>
        <position position="1"/>
    </location>
</feature>
<protein>
    <recommendedName>
        <fullName evidence="1">MULE transposase domain-containing protein</fullName>
    </recommendedName>
</protein>
<dbReference type="PANTHER" id="PTHR35385:SF2">
    <property type="entry name" value="PROTEIN B, PUTATIVE-RELATED"/>
    <property type="match status" value="1"/>
</dbReference>
<evidence type="ECO:0000259" key="1">
    <source>
        <dbReference type="Pfam" id="PF10551"/>
    </source>
</evidence>
<accession>A0AAV2RQ04</accession>
<feature type="domain" description="MULE transposase" evidence="1">
    <location>
        <begin position="314"/>
        <end position="403"/>
    </location>
</feature>